<keyword evidence="2" id="KW-1185">Reference proteome</keyword>
<reference evidence="1 2" key="1">
    <citation type="submission" date="2024-02" db="EMBL/GenBank/DDBJ databases">
        <title>De novo assembly and annotation of 12 fungi associated with fruit tree decline syndrome in Ontario, Canada.</title>
        <authorList>
            <person name="Sulman M."/>
            <person name="Ellouze W."/>
            <person name="Ilyukhin E."/>
        </authorList>
    </citation>
    <scope>NUCLEOTIDE SEQUENCE [LARGE SCALE GENOMIC DNA]</scope>
    <source>
        <strain evidence="1 2">M97-236</strain>
    </source>
</reference>
<protein>
    <submittedName>
        <fullName evidence="1">Uncharacterized protein</fullName>
    </submittedName>
</protein>
<proteinExistence type="predicted"/>
<comment type="caution">
    <text evidence="1">The sequence shown here is derived from an EMBL/GenBank/DDBJ whole genome shotgun (WGS) entry which is preliminary data.</text>
</comment>
<accession>A0ABR3RJI0</accession>
<evidence type="ECO:0000313" key="1">
    <source>
        <dbReference type="EMBL" id="KAL1604595.1"/>
    </source>
</evidence>
<dbReference type="EMBL" id="JAKIXB020000010">
    <property type="protein sequence ID" value="KAL1604595.1"/>
    <property type="molecule type" value="Genomic_DNA"/>
</dbReference>
<sequence>MHHYISILYAAASPVNYGFDVVVSRLNNVSRFELDPNSHEQERNRHRWCIIIRAIVYTEPSSGQWKVLAESSKAHFTINPALQEFTKDLEREVGTATGM</sequence>
<evidence type="ECO:0000313" key="2">
    <source>
        <dbReference type="Proteomes" id="UP001521222"/>
    </source>
</evidence>
<dbReference type="Proteomes" id="UP001521222">
    <property type="component" value="Unassembled WGS sequence"/>
</dbReference>
<name>A0ABR3RJI0_9PLEO</name>
<organism evidence="1 2">
    <name type="scientific">Nothophoma quercina</name>
    <dbReference type="NCBI Taxonomy" id="749835"/>
    <lineage>
        <taxon>Eukaryota</taxon>
        <taxon>Fungi</taxon>
        <taxon>Dikarya</taxon>
        <taxon>Ascomycota</taxon>
        <taxon>Pezizomycotina</taxon>
        <taxon>Dothideomycetes</taxon>
        <taxon>Pleosporomycetidae</taxon>
        <taxon>Pleosporales</taxon>
        <taxon>Pleosporineae</taxon>
        <taxon>Didymellaceae</taxon>
        <taxon>Nothophoma</taxon>
    </lineage>
</organism>
<gene>
    <name evidence="1" type="ORF">SLS59_003790</name>
</gene>